<dbReference type="Pfam" id="PF06908">
    <property type="entry name" value="YpsA"/>
    <property type="match status" value="1"/>
</dbReference>
<dbReference type="Gene3D" id="3.40.50.450">
    <property type="match status" value="1"/>
</dbReference>
<dbReference type="EMBL" id="CP060286">
    <property type="protein sequence ID" value="QNK39895.1"/>
    <property type="molecule type" value="Genomic_DNA"/>
</dbReference>
<dbReference type="KEGG" id="cfem:HCR03_14430"/>
<evidence type="ECO:0000313" key="1">
    <source>
        <dbReference type="EMBL" id="QNK39895.1"/>
    </source>
</evidence>
<evidence type="ECO:0000313" key="2">
    <source>
        <dbReference type="Proteomes" id="UP000515909"/>
    </source>
</evidence>
<dbReference type="InterPro" id="IPR010697">
    <property type="entry name" value="YspA"/>
</dbReference>
<protein>
    <submittedName>
        <fullName evidence="1">DUF1273 family protein</fullName>
    </submittedName>
</protein>
<dbReference type="AlphaFoldDB" id="A0A7G8T8F4"/>
<proteinExistence type="predicted"/>
<organism evidence="1 2">
    <name type="scientific">Caproicibacter fermentans</name>
    <dbReference type="NCBI Taxonomy" id="2576756"/>
    <lineage>
        <taxon>Bacteria</taxon>
        <taxon>Bacillati</taxon>
        <taxon>Bacillota</taxon>
        <taxon>Clostridia</taxon>
        <taxon>Eubacteriales</taxon>
        <taxon>Acutalibacteraceae</taxon>
        <taxon>Caproicibacter</taxon>
    </lineage>
</organism>
<dbReference type="PANTHER" id="PTHR38440">
    <property type="entry name" value="UPF0398 PROTEIN YPSA"/>
    <property type="match status" value="1"/>
</dbReference>
<reference evidence="1 2" key="1">
    <citation type="submission" date="2020-08" db="EMBL/GenBank/DDBJ databases">
        <title>The isolate Caproiciproducens sp. 7D4C2 produces n-caproate at mildly acidic conditions from hexoses: genome and rBOX comparison with related strains and chain-elongating bacteria.</title>
        <authorList>
            <person name="Esquivel-Elizondo S."/>
            <person name="Bagci C."/>
            <person name="Temovska M."/>
            <person name="Jeon B.S."/>
            <person name="Bessarab I."/>
            <person name="Williams R.B.H."/>
            <person name="Huson D.H."/>
            <person name="Angenent L.T."/>
        </authorList>
    </citation>
    <scope>NUCLEOTIDE SEQUENCE [LARGE SCALE GENOMIC DNA]</scope>
    <source>
        <strain evidence="1 2">7D4C2</strain>
    </source>
</reference>
<dbReference type="Proteomes" id="UP000515909">
    <property type="component" value="Chromosome"/>
</dbReference>
<name>A0A7G8T8F4_9FIRM</name>
<sequence>MGNRSGNSELDLYRTCCFTGLRPQKLPFGFDEGNRLCLQIKERLKQEIIRLITEQHVTHFISGMALGVDQWTAEVILCLQEQYPDITLECALPCETQAAKWSVNQRERYFSIVERCSKETMLQTSYTRDCMIKRNRYMVDRSRYVLAVWDGSNGGTGYTVRYARSQNRIVQIINPTEL</sequence>
<dbReference type="RefSeq" id="WP_187034941.1">
    <property type="nucleotide sequence ID" value="NZ_CP060286.1"/>
</dbReference>
<dbReference type="PANTHER" id="PTHR38440:SF1">
    <property type="entry name" value="UPF0398 PROTEIN SPR0331"/>
    <property type="match status" value="1"/>
</dbReference>
<gene>
    <name evidence="1" type="ORF">HCR03_14430</name>
</gene>
<dbReference type="SUPFAM" id="SSF102405">
    <property type="entry name" value="MCP/YpsA-like"/>
    <property type="match status" value="1"/>
</dbReference>
<accession>A0A7G8T8F4</accession>